<evidence type="ECO:0000256" key="1">
    <source>
        <dbReference type="SAM" id="Coils"/>
    </source>
</evidence>
<reference evidence="3 4" key="1">
    <citation type="journal article" date="2019" name="Int. J. Syst. Evol. Microbiol.">
        <title>The Global Catalogue of Microorganisms (GCM) 10K type strain sequencing project: providing services to taxonomists for standard genome sequencing and annotation.</title>
        <authorList>
            <consortium name="The Broad Institute Genomics Platform"/>
            <consortium name="The Broad Institute Genome Sequencing Center for Infectious Disease"/>
            <person name="Wu L."/>
            <person name="Ma J."/>
        </authorList>
    </citation>
    <scope>NUCLEOTIDE SEQUENCE [LARGE SCALE GENOMIC DNA]</scope>
    <source>
        <strain evidence="3 4">JCM 14326</strain>
    </source>
</reference>
<keyword evidence="4" id="KW-1185">Reference proteome</keyword>
<keyword evidence="1" id="KW-0175">Coiled coil</keyword>
<keyword evidence="2" id="KW-1133">Transmembrane helix</keyword>
<dbReference type="EMBL" id="BAAANL010000001">
    <property type="protein sequence ID" value="GAA1851296.1"/>
    <property type="molecule type" value="Genomic_DNA"/>
</dbReference>
<evidence type="ECO:0000313" key="3">
    <source>
        <dbReference type="EMBL" id="GAA1851296.1"/>
    </source>
</evidence>
<feature type="transmembrane region" description="Helical" evidence="2">
    <location>
        <begin position="447"/>
        <end position="466"/>
    </location>
</feature>
<sequence>MTHLRILTPVVVDHYVVPGAPLRDPAAYAAFWAEAQGHVDALLGARALNVDSPGPAVTLLHSTETSALNRYRSIGDGAVDRPLHVISGVLQPHHVQHHLDEPENPVLVGLRNVSFRLHDHGLMILEAVCDVSEYLTAHPDDVEARLDELQEQAVETGDALASVVVAHYVDPVLTLLRDLDRGGDYLEPATPSDDPQFSDFGHSLWVTRSLVVDPSEATAERTVRHWIKDVALTETSRPPADEILDGERDHLVRWLNYLFYDRNGDGPDMQPGSMFHDQWDALRYAQVFYGSVDRIDSRLSRILADSASADSRVELQRLKDDLTRLSRRAELIILERQDLAKYLKRSVRLELDALMGYWDYEQLLEEPVRFKIDLANQRLAELGAQRTARSAMFTDVILLSIAMTSVLATALALTEFGRSVASDPNMAVYDFGRSSIVAWVASQPADAILISSGAVSALIVLVYLFFRRNNNS</sequence>
<gene>
    <name evidence="3" type="ORF">GCM10009751_04730</name>
</gene>
<keyword evidence="2" id="KW-0812">Transmembrane</keyword>
<organism evidence="3 4">
    <name type="scientific">Myceligenerans crystallogenes</name>
    <dbReference type="NCBI Taxonomy" id="316335"/>
    <lineage>
        <taxon>Bacteria</taxon>
        <taxon>Bacillati</taxon>
        <taxon>Actinomycetota</taxon>
        <taxon>Actinomycetes</taxon>
        <taxon>Micrococcales</taxon>
        <taxon>Promicromonosporaceae</taxon>
        <taxon>Myceligenerans</taxon>
    </lineage>
</organism>
<accession>A0ABN2N6J1</accession>
<evidence type="ECO:0000313" key="4">
    <source>
        <dbReference type="Proteomes" id="UP001501094"/>
    </source>
</evidence>
<evidence type="ECO:0008006" key="5">
    <source>
        <dbReference type="Google" id="ProtNLM"/>
    </source>
</evidence>
<feature type="coiled-coil region" evidence="1">
    <location>
        <begin position="308"/>
        <end position="335"/>
    </location>
</feature>
<dbReference type="Proteomes" id="UP001501094">
    <property type="component" value="Unassembled WGS sequence"/>
</dbReference>
<keyword evidence="2" id="KW-0472">Membrane</keyword>
<evidence type="ECO:0000256" key="2">
    <source>
        <dbReference type="SAM" id="Phobius"/>
    </source>
</evidence>
<feature type="transmembrane region" description="Helical" evidence="2">
    <location>
        <begin position="396"/>
        <end position="414"/>
    </location>
</feature>
<proteinExistence type="predicted"/>
<comment type="caution">
    <text evidence="3">The sequence shown here is derived from an EMBL/GenBank/DDBJ whole genome shotgun (WGS) entry which is preliminary data.</text>
</comment>
<name>A0ABN2N6J1_9MICO</name>
<protein>
    <recommendedName>
        <fullName evidence="5">CorA-like Mg2+ transporter protein</fullName>
    </recommendedName>
</protein>
<dbReference type="RefSeq" id="WP_344099112.1">
    <property type="nucleotide sequence ID" value="NZ_BAAANL010000001.1"/>
</dbReference>